<name>A0ABQ5ZFK9_9HYPH</name>
<dbReference type="Proteomes" id="UP001156702">
    <property type="component" value="Unassembled WGS sequence"/>
</dbReference>
<accession>A0ABQ5ZFK9</accession>
<organism evidence="1 2">
    <name type="scientific">Shinella yambaruensis</name>
    <dbReference type="NCBI Taxonomy" id="415996"/>
    <lineage>
        <taxon>Bacteria</taxon>
        <taxon>Pseudomonadati</taxon>
        <taxon>Pseudomonadota</taxon>
        <taxon>Alphaproteobacteria</taxon>
        <taxon>Hyphomicrobiales</taxon>
        <taxon>Rhizobiaceae</taxon>
        <taxon>Shinella</taxon>
    </lineage>
</organism>
<comment type="caution">
    <text evidence="1">The sequence shown here is derived from an EMBL/GenBank/DDBJ whole genome shotgun (WGS) entry which is preliminary data.</text>
</comment>
<dbReference type="RefSeq" id="WP_244770414.1">
    <property type="nucleotide sequence ID" value="NZ_BSOP01000019.1"/>
</dbReference>
<gene>
    <name evidence="1" type="ORF">GCM10007923_27770</name>
</gene>
<proteinExistence type="predicted"/>
<dbReference type="EMBL" id="BSOP01000019">
    <property type="protein sequence ID" value="GLR51568.1"/>
    <property type="molecule type" value="Genomic_DNA"/>
</dbReference>
<keyword evidence="2" id="KW-1185">Reference proteome</keyword>
<sequence>MSVETLTIAPEYLSIYIAGRTGVDIPMHMDRQGIFASSQCINVPAYDWNHGDTNVTFGPFDELNETAEPAFDGFLETSHKRLIVFVATVSDYVSTTVPSTKTRIRIWLDHPIEPSNVVIACG</sequence>
<reference evidence="2" key="1">
    <citation type="journal article" date="2019" name="Int. J. Syst. Evol. Microbiol.">
        <title>The Global Catalogue of Microorganisms (GCM) 10K type strain sequencing project: providing services to taxonomists for standard genome sequencing and annotation.</title>
        <authorList>
            <consortium name="The Broad Institute Genomics Platform"/>
            <consortium name="The Broad Institute Genome Sequencing Center for Infectious Disease"/>
            <person name="Wu L."/>
            <person name="Ma J."/>
        </authorList>
    </citation>
    <scope>NUCLEOTIDE SEQUENCE [LARGE SCALE GENOMIC DNA]</scope>
    <source>
        <strain evidence="2">NBRC 102122</strain>
    </source>
</reference>
<evidence type="ECO:0000313" key="1">
    <source>
        <dbReference type="EMBL" id="GLR51568.1"/>
    </source>
</evidence>
<evidence type="ECO:0000313" key="2">
    <source>
        <dbReference type="Proteomes" id="UP001156702"/>
    </source>
</evidence>
<protein>
    <submittedName>
        <fullName evidence="1">Uncharacterized protein</fullName>
    </submittedName>
</protein>